<gene>
    <name evidence="1" type="ORF">NC998_18085</name>
</gene>
<keyword evidence="2" id="KW-1185">Reference proteome</keyword>
<protein>
    <submittedName>
        <fullName evidence="1">Uncharacterized protein</fullName>
    </submittedName>
</protein>
<dbReference type="EMBL" id="JAMPKM010000011">
    <property type="protein sequence ID" value="MEP0819011.1"/>
    <property type="molecule type" value="Genomic_DNA"/>
</dbReference>
<accession>A0ABV0JB67</accession>
<sequence length="416" mass="47790">MLAKVNHMISPQEQKLYNHLLECAEAETPRQLIERFRCLFIYGRGYPDADMQKLVEQLAASEVAEQSFPFILNRCCYICINRWQWQPRTQAAIPELVALFDIVPKQVYCRIAKRLQELAQRFVQTDLYAALQLLAQVMQRPPEPCTSVGNQPLKDLIHRYPYLYDHCLLTTGSGGEQQQVIRQLRTQRQRQFDLDLSKYIIGQIRQSQGMGKLNRVGDGLGDRLIVVPAKNPTLLSDVELDVALKQFAGGTYRNAAQQFTTYSRTAHSYHEFKDDFYEYLTAAIDPRYGKRYFNDQLYAQLQNILPDHHTEALNHSLIVSTCRKLLNFLVVNNSDQVQHFVLVDLMSNMGVTSTIGLLLKIVLFCGGAKSYLEKLFAILFQHYQKHTTDGVEWLVKALENLNVAFSTHFNGANLSY</sequence>
<dbReference type="Proteomes" id="UP001464891">
    <property type="component" value="Unassembled WGS sequence"/>
</dbReference>
<comment type="caution">
    <text evidence="1">The sequence shown here is derived from an EMBL/GenBank/DDBJ whole genome shotgun (WGS) entry which is preliminary data.</text>
</comment>
<reference evidence="1 2" key="1">
    <citation type="submission" date="2022-04" db="EMBL/GenBank/DDBJ databases">
        <title>Positive selection, recombination, and allopatry shape intraspecific diversity of widespread and dominant cyanobacteria.</title>
        <authorList>
            <person name="Wei J."/>
            <person name="Shu W."/>
            <person name="Hu C."/>
        </authorList>
    </citation>
    <scope>NUCLEOTIDE SEQUENCE [LARGE SCALE GENOMIC DNA]</scope>
    <source>
        <strain evidence="1 2">GB2-A4</strain>
    </source>
</reference>
<evidence type="ECO:0000313" key="2">
    <source>
        <dbReference type="Proteomes" id="UP001464891"/>
    </source>
</evidence>
<proteinExistence type="predicted"/>
<evidence type="ECO:0000313" key="1">
    <source>
        <dbReference type="EMBL" id="MEP0819011.1"/>
    </source>
</evidence>
<organism evidence="1 2">
    <name type="scientific">Trichocoleus desertorum GB2-A4</name>
    <dbReference type="NCBI Taxonomy" id="2933944"/>
    <lineage>
        <taxon>Bacteria</taxon>
        <taxon>Bacillati</taxon>
        <taxon>Cyanobacteriota</taxon>
        <taxon>Cyanophyceae</taxon>
        <taxon>Leptolyngbyales</taxon>
        <taxon>Trichocoleusaceae</taxon>
        <taxon>Trichocoleus</taxon>
    </lineage>
</organism>
<name>A0ABV0JB67_9CYAN</name>